<keyword evidence="8" id="KW-1185">Reference proteome</keyword>
<dbReference type="GO" id="GO:0051537">
    <property type="term" value="F:2 iron, 2 sulfur cluster binding"/>
    <property type="evidence" value="ECO:0007669"/>
    <property type="project" value="UniProtKB-KW"/>
</dbReference>
<evidence type="ECO:0000256" key="4">
    <source>
        <dbReference type="ARBA" id="ARBA00023004"/>
    </source>
</evidence>
<evidence type="ECO:0000313" key="8">
    <source>
        <dbReference type="Proteomes" id="UP000186469"/>
    </source>
</evidence>
<gene>
    <name evidence="7" type="ORF">SAMN02745728_02089</name>
</gene>
<feature type="domain" description="2Fe-2S ferredoxin-type" evidence="6">
    <location>
        <begin position="4"/>
        <end position="80"/>
    </location>
</feature>
<keyword evidence="4" id="KW-0408">Iron</keyword>
<dbReference type="PANTHER" id="PTHR44379">
    <property type="entry name" value="OXIDOREDUCTASE WITH IRON-SULFUR SUBUNIT"/>
    <property type="match status" value="1"/>
</dbReference>
<sequence>MNTKAISFTLNGESVTVQENPGARLVDVLRETLHLTGTKIGCKEGDCGACSILLDGKSVNSCIIPVGKVEGSNIVTIEGLVHKGDLHPLQQAFIDHGAIQCGMCTPGMIISAKSLLDKNPNPTKNEIREGLSGNICRCTGYVKIETAVEKAALQMKKTASENEASKNKGGLK</sequence>
<dbReference type="SUPFAM" id="SSF47741">
    <property type="entry name" value="CO dehydrogenase ISP C-domain like"/>
    <property type="match status" value="1"/>
</dbReference>
<name>A0A1M7TJ20_9BACT</name>
<evidence type="ECO:0000256" key="1">
    <source>
        <dbReference type="ARBA" id="ARBA00022714"/>
    </source>
</evidence>
<dbReference type="InterPro" id="IPR012675">
    <property type="entry name" value="Beta-grasp_dom_sf"/>
</dbReference>
<dbReference type="Pfam" id="PF00111">
    <property type="entry name" value="Fer2"/>
    <property type="match status" value="1"/>
</dbReference>
<reference evidence="7 8" key="1">
    <citation type="submission" date="2016-12" db="EMBL/GenBank/DDBJ databases">
        <authorList>
            <person name="Song W.-J."/>
            <person name="Kurnit D.M."/>
        </authorList>
    </citation>
    <scope>NUCLEOTIDE SEQUENCE [LARGE SCALE GENOMIC DNA]</scope>
    <source>
        <strain evidence="7 8">DSM 11393</strain>
    </source>
</reference>
<dbReference type="InterPro" id="IPR001041">
    <property type="entry name" value="2Fe-2S_ferredoxin-type"/>
</dbReference>
<organism evidence="7 8">
    <name type="scientific">Desulfovibrio litoralis DSM 11393</name>
    <dbReference type="NCBI Taxonomy" id="1121455"/>
    <lineage>
        <taxon>Bacteria</taxon>
        <taxon>Pseudomonadati</taxon>
        <taxon>Thermodesulfobacteriota</taxon>
        <taxon>Desulfovibrionia</taxon>
        <taxon>Desulfovibrionales</taxon>
        <taxon>Desulfovibrionaceae</taxon>
        <taxon>Desulfovibrio</taxon>
    </lineage>
</organism>
<evidence type="ECO:0000256" key="2">
    <source>
        <dbReference type="ARBA" id="ARBA00022723"/>
    </source>
</evidence>
<dbReference type="AlphaFoldDB" id="A0A1M7TJ20"/>
<keyword evidence="5" id="KW-0411">Iron-sulfur</keyword>
<dbReference type="SUPFAM" id="SSF54292">
    <property type="entry name" value="2Fe-2S ferredoxin-like"/>
    <property type="match status" value="1"/>
</dbReference>
<dbReference type="InterPro" id="IPR006058">
    <property type="entry name" value="2Fe2S_fd_BS"/>
</dbReference>
<dbReference type="Gene3D" id="3.10.20.30">
    <property type="match status" value="1"/>
</dbReference>
<dbReference type="CDD" id="cd00207">
    <property type="entry name" value="fer2"/>
    <property type="match status" value="1"/>
</dbReference>
<dbReference type="PROSITE" id="PS00197">
    <property type="entry name" value="2FE2S_FER_1"/>
    <property type="match status" value="1"/>
</dbReference>
<evidence type="ECO:0000259" key="6">
    <source>
        <dbReference type="PROSITE" id="PS51085"/>
    </source>
</evidence>
<dbReference type="STRING" id="1121455.SAMN02745728_02089"/>
<dbReference type="FunFam" id="1.10.150.120:FF:000003">
    <property type="entry name" value="Carbon monoxide dehydrogenase, small subunit"/>
    <property type="match status" value="1"/>
</dbReference>
<proteinExistence type="predicted"/>
<protein>
    <submittedName>
        <fullName evidence="7">Carbon-monoxide dehydrogenase small subunit</fullName>
    </submittedName>
</protein>
<evidence type="ECO:0000256" key="5">
    <source>
        <dbReference type="ARBA" id="ARBA00023014"/>
    </source>
</evidence>
<evidence type="ECO:0000313" key="7">
    <source>
        <dbReference type="EMBL" id="SHN70734.1"/>
    </source>
</evidence>
<dbReference type="OrthoDB" id="9775084at2"/>
<dbReference type="PROSITE" id="PS51085">
    <property type="entry name" value="2FE2S_FER_2"/>
    <property type="match status" value="1"/>
</dbReference>
<accession>A0A1M7TJ20</accession>
<dbReference type="RefSeq" id="WP_072697765.1">
    <property type="nucleotide sequence ID" value="NZ_FRDI01000013.1"/>
</dbReference>
<dbReference type="Gene3D" id="1.10.150.120">
    <property type="entry name" value="[2Fe-2S]-binding domain"/>
    <property type="match status" value="1"/>
</dbReference>
<dbReference type="Proteomes" id="UP000186469">
    <property type="component" value="Unassembled WGS sequence"/>
</dbReference>
<dbReference type="EMBL" id="FRDI01000013">
    <property type="protein sequence ID" value="SHN70734.1"/>
    <property type="molecule type" value="Genomic_DNA"/>
</dbReference>
<dbReference type="InterPro" id="IPR051452">
    <property type="entry name" value="Diverse_Oxidoreductases"/>
</dbReference>
<keyword evidence="1" id="KW-0001">2Fe-2S</keyword>
<keyword evidence="3" id="KW-0560">Oxidoreductase</keyword>
<dbReference type="InterPro" id="IPR036884">
    <property type="entry name" value="2Fe-2S-bd_dom_sf"/>
</dbReference>
<dbReference type="InterPro" id="IPR002888">
    <property type="entry name" value="2Fe-2S-bd"/>
</dbReference>
<dbReference type="Pfam" id="PF01799">
    <property type="entry name" value="Fer2_2"/>
    <property type="match status" value="1"/>
</dbReference>
<dbReference type="PANTHER" id="PTHR44379:SF5">
    <property type="entry name" value="OXIDOREDUCTASE WITH IRON-SULFUR SUBUNIT"/>
    <property type="match status" value="1"/>
</dbReference>
<dbReference type="GO" id="GO:0016491">
    <property type="term" value="F:oxidoreductase activity"/>
    <property type="evidence" value="ECO:0007669"/>
    <property type="project" value="UniProtKB-KW"/>
</dbReference>
<dbReference type="GO" id="GO:0046872">
    <property type="term" value="F:metal ion binding"/>
    <property type="evidence" value="ECO:0007669"/>
    <property type="project" value="UniProtKB-KW"/>
</dbReference>
<evidence type="ECO:0000256" key="3">
    <source>
        <dbReference type="ARBA" id="ARBA00023002"/>
    </source>
</evidence>
<dbReference type="InterPro" id="IPR036010">
    <property type="entry name" value="2Fe-2S_ferredoxin-like_sf"/>
</dbReference>
<keyword evidence="2" id="KW-0479">Metal-binding</keyword>